<organism evidence="1 2">
    <name type="scientific">Portunus trituberculatus</name>
    <name type="common">Swimming crab</name>
    <name type="synonym">Neptunus trituberculatus</name>
    <dbReference type="NCBI Taxonomy" id="210409"/>
    <lineage>
        <taxon>Eukaryota</taxon>
        <taxon>Metazoa</taxon>
        <taxon>Ecdysozoa</taxon>
        <taxon>Arthropoda</taxon>
        <taxon>Crustacea</taxon>
        <taxon>Multicrustacea</taxon>
        <taxon>Malacostraca</taxon>
        <taxon>Eumalacostraca</taxon>
        <taxon>Eucarida</taxon>
        <taxon>Decapoda</taxon>
        <taxon>Pleocyemata</taxon>
        <taxon>Brachyura</taxon>
        <taxon>Eubrachyura</taxon>
        <taxon>Portunoidea</taxon>
        <taxon>Portunidae</taxon>
        <taxon>Portuninae</taxon>
        <taxon>Portunus</taxon>
    </lineage>
</organism>
<dbReference type="AlphaFoldDB" id="A0A5B7IR02"/>
<evidence type="ECO:0000313" key="1">
    <source>
        <dbReference type="EMBL" id="MPC83148.1"/>
    </source>
</evidence>
<reference evidence="1 2" key="1">
    <citation type="submission" date="2019-05" db="EMBL/GenBank/DDBJ databases">
        <title>Another draft genome of Portunus trituberculatus and its Hox gene families provides insights of decapod evolution.</title>
        <authorList>
            <person name="Jeong J.-H."/>
            <person name="Song I."/>
            <person name="Kim S."/>
            <person name="Choi T."/>
            <person name="Kim D."/>
            <person name="Ryu S."/>
            <person name="Kim W."/>
        </authorList>
    </citation>
    <scope>NUCLEOTIDE SEQUENCE [LARGE SCALE GENOMIC DNA]</scope>
    <source>
        <tissue evidence="1">Muscle</tissue>
    </source>
</reference>
<comment type="caution">
    <text evidence="1">The sequence shown here is derived from an EMBL/GenBank/DDBJ whole genome shotgun (WGS) entry which is preliminary data.</text>
</comment>
<proteinExistence type="predicted"/>
<accession>A0A5B7IR02</accession>
<evidence type="ECO:0000313" key="2">
    <source>
        <dbReference type="Proteomes" id="UP000324222"/>
    </source>
</evidence>
<sequence>MDTFLKPQFLPFLRYPSCRRLPSLFPFASFHCWSACDILPGEADPLDLTITDRSAQQRVFGRVG</sequence>
<gene>
    <name evidence="1" type="ORF">E2C01_077844</name>
</gene>
<keyword evidence="2" id="KW-1185">Reference proteome</keyword>
<protein>
    <submittedName>
        <fullName evidence="1">Uncharacterized protein</fullName>
    </submittedName>
</protein>
<dbReference type="EMBL" id="VSRR010061689">
    <property type="protein sequence ID" value="MPC83148.1"/>
    <property type="molecule type" value="Genomic_DNA"/>
</dbReference>
<name>A0A5B7IR02_PORTR</name>
<dbReference type="Proteomes" id="UP000324222">
    <property type="component" value="Unassembled WGS sequence"/>
</dbReference>